<evidence type="ECO:0000313" key="4">
    <source>
        <dbReference type="EMBL" id="MTH60172.1"/>
    </source>
</evidence>
<keyword evidence="2" id="KW-0472">Membrane</keyword>
<dbReference type="PROSITE" id="PS51371">
    <property type="entry name" value="CBS"/>
    <property type="match status" value="2"/>
</dbReference>
<dbReference type="PANTHER" id="PTHR33741:SF5">
    <property type="entry name" value="TRANSMEMBRANE PROTEIN DDB_G0269096-RELATED"/>
    <property type="match status" value="1"/>
</dbReference>
<dbReference type="InterPro" id="IPR007065">
    <property type="entry name" value="HPP"/>
</dbReference>
<feature type="transmembrane region" description="Helical" evidence="2">
    <location>
        <begin position="139"/>
        <end position="163"/>
    </location>
</feature>
<dbReference type="PANTHER" id="PTHR33741">
    <property type="entry name" value="TRANSMEMBRANE PROTEIN DDB_G0269096-RELATED"/>
    <property type="match status" value="1"/>
</dbReference>
<comment type="caution">
    <text evidence="4">The sequence shown here is derived from an EMBL/GenBank/DDBJ whole genome shotgun (WGS) entry which is preliminary data.</text>
</comment>
<organism evidence="4 5">
    <name type="scientific">Paracoccus litorisediminis</name>
    <dbReference type="NCBI Taxonomy" id="2006130"/>
    <lineage>
        <taxon>Bacteria</taxon>
        <taxon>Pseudomonadati</taxon>
        <taxon>Pseudomonadota</taxon>
        <taxon>Alphaproteobacteria</taxon>
        <taxon>Rhodobacterales</taxon>
        <taxon>Paracoccaceae</taxon>
        <taxon>Paracoccus</taxon>
    </lineage>
</organism>
<feature type="domain" description="CBS" evidence="3">
    <location>
        <begin position="242"/>
        <end position="299"/>
    </location>
</feature>
<proteinExistence type="predicted"/>
<dbReference type="SMART" id="SM00116">
    <property type="entry name" value="CBS"/>
    <property type="match status" value="2"/>
</dbReference>
<evidence type="ECO:0000256" key="1">
    <source>
        <dbReference type="PROSITE-ProRule" id="PRU00703"/>
    </source>
</evidence>
<name>A0A844HRG4_9RHOB</name>
<dbReference type="Gene3D" id="3.10.580.10">
    <property type="entry name" value="CBS-domain"/>
    <property type="match status" value="2"/>
</dbReference>
<evidence type="ECO:0000313" key="5">
    <source>
        <dbReference type="Proteomes" id="UP000449846"/>
    </source>
</evidence>
<feature type="transmembrane region" description="Helical" evidence="2">
    <location>
        <begin position="71"/>
        <end position="94"/>
    </location>
</feature>
<reference evidence="4 5" key="1">
    <citation type="submission" date="2019-11" db="EMBL/GenBank/DDBJ databases">
        <authorList>
            <person name="Dong K."/>
        </authorList>
    </citation>
    <scope>NUCLEOTIDE SEQUENCE [LARGE SCALE GENOMIC DNA]</scope>
    <source>
        <strain evidence="4 5">NBRC 112902</strain>
    </source>
</reference>
<keyword evidence="2" id="KW-1133">Transmembrane helix</keyword>
<evidence type="ECO:0000256" key="2">
    <source>
        <dbReference type="SAM" id="Phobius"/>
    </source>
</evidence>
<keyword evidence="1" id="KW-0129">CBS domain</keyword>
<accession>A0A844HRG4</accession>
<dbReference type="Proteomes" id="UP000449846">
    <property type="component" value="Unassembled WGS sequence"/>
</dbReference>
<dbReference type="EMBL" id="WMIG01000006">
    <property type="protein sequence ID" value="MTH60172.1"/>
    <property type="molecule type" value="Genomic_DNA"/>
</dbReference>
<dbReference type="SUPFAM" id="SSF54631">
    <property type="entry name" value="CBS-domain pair"/>
    <property type="match status" value="1"/>
</dbReference>
<dbReference type="InterPro" id="IPR046342">
    <property type="entry name" value="CBS_dom_sf"/>
</dbReference>
<feature type="transmembrane region" description="Helical" evidence="2">
    <location>
        <begin position="47"/>
        <end position="65"/>
    </location>
</feature>
<feature type="transmembrane region" description="Helical" evidence="2">
    <location>
        <begin position="101"/>
        <end position="119"/>
    </location>
</feature>
<sequence length="382" mass="40017">MERLLRGLGPAIGPGAPVEAMRAGLGALIGLAVAGLFLMSPLVDTRLGLYLIAPFGATSVLVFAVPNSPLAQPWSALVGNASAATVGVLCCMLIPDPAWRIALAVGLAIVLMVPLRAIHPPAGAVAMTAAQNPEAIAKLGFGFVLAPVAAGTLILIVVAMLYARATGRRYPFRHFEDPSPHGTDEHAAPERLGLSKEDLEEILRRTRQSQNVGVEDLSRLIGAAELQAASHHFGPLTAESIMSHALVTVGPEAPLGEVAELFRTHGFTAMPVVEAGDKFLGIIYQIDLIRLAGQDAFGTGQGFRRSMARLVRRDRTAPVLAGQVMRRNVPNGRPDSGVSALLPLLAGGGCDAVPILSRGRIRGIVTQTDLLAGLARQNARVA</sequence>
<protein>
    <submittedName>
        <fullName evidence="4">CBS domain-containing protein</fullName>
    </submittedName>
</protein>
<dbReference type="InterPro" id="IPR000644">
    <property type="entry name" value="CBS_dom"/>
</dbReference>
<feature type="transmembrane region" description="Helical" evidence="2">
    <location>
        <begin position="20"/>
        <end position="40"/>
    </location>
</feature>
<evidence type="ECO:0000259" key="3">
    <source>
        <dbReference type="PROSITE" id="PS51371"/>
    </source>
</evidence>
<feature type="domain" description="CBS" evidence="3">
    <location>
        <begin position="325"/>
        <end position="380"/>
    </location>
</feature>
<dbReference type="Pfam" id="PF00571">
    <property type="entry name" value="CBS"/>
    <property type="match status" value="2"/>
</dbReference>
<keyword evidence="5" id="KW-1185">Reference proteome</keyword>
<dbReference type="OrthoDB" id="9811720at2"/>
<dbReference type="CDD" id="cd04600">
    <property type="entry name" value="CBS_pair_HPP_assoc"/>
    <property type="match status" value="1"/>
</dbReference>
<dbReference type="InterPro" id="IPR058581">
    <property type="entry name" value="TM_HPP"/>
</dbReference>
<gene>
    <name evidence="4" type="ORF">GL300_13230</name>
</gene>
<dbReference type="Pfam" id="PF04982">
    <property type="entry name" value="TM_HPP"/>
    <property type="match status" value="1"/>
</dbReference>
<dbReference type="AlphaFoldDB" id="A0A844HRG4"/>
<keyword evidence="2" id="KW-0812">Transmembrane</keyword>